<dbReference type="EC" id="2.3.1.35" evidence="10"/>
<feature type="chain" id="PRO_5023371801" description="Arginine biosynthesis bifunctional protein ArgJ beta chain" evidence="10">
    <location>
        <begin position="258"/>
        <end position="492"/>
    </location>
</feature>
<dbReference type="PANTHER" id="PTHR23100">
    <property type="entry name" value="ARGININE BIOSYNTHESIS BIFUNCTIONAL PROTEIN ARGJ"/>
    <property type="match status" value="1"/>
</dbReference>
<name>A0A286UK14_9AGAM</name>
<feature type="binding site" evidence="10">
    <location>
        <position position="352"/>
    </location>
    <ligand>
        <name>substrate</name>
    </ligand>
</feature>
<keyword evidence="5 10" id="KW-0808">Transferase</keyword>
<keyword evidence="12" id="KW-1185">Reference proteome</keyword>
<dbReference type="InterPro" id="IPR042195">
    <property type="entry name" value="ArgJ_beta_C"/>
</dbReference>
<comment type="pathway">
    <text evidence="10">Amino-acid biosynthesis; L-arginine biosynthesis; L-ornithine and N-acetyl-L-glutamate from L-glutamate and N(2)-acetyl-L-ornithine (cyclic): step 1/1.</text>
</comment>
<comment type="PTM">
    <text evidence="10">The alpha and beta chains are autoproteolytically processed from a single precursor protein within the mitochondrion.</text>
</comment>
<dbReference type="GO" id="GO:0005759">
    <property type="term" value="C:mitochondrial matrix"/>
    <property type="evidence" value="ECO:0007669"/>
    <property type="project" value="UniProtKB-SubCell"/>
</dbReference>
<dbReference type="FunFam" id="3.30.2330.10:FF:000001">
    <property type="entry name" value="Arginine biosynthesis bifunctional protein ArgJ, mitochondrial"/>
    <property type="match status" value="1"/>
</dbReference>
<dbReference type="Gene3D" id="3.30.2330.10">
    <property type="entry name" value="arginine biosynthesis bifunctional protein suprefamily"/>
    <property type="match status" value="1"/>
</dbReference>
<dbReference type="GO" id="GO:0004358">
    <property type="term" value="F:L-glutamate N-acetyltransferase activity, acting on acetyl-L-ornithine as donor"/>
    <property type="evidence" value="ECO:0007669"/>
    <property type="project" value="UniProtKB-UniRule"/>
</dbReference>
<accession>A0A286UK14</accession>
<dbReference type="Gene3D" id="3.60.70.12">
    <property type="entry name" value="L-amino peptidase D-ALA esterase/amidase"/>
    <property type="match status" value="1"/>
</dbReference>
<comment type="pathway">
    <text evidence="10">Amino-acid biosynthesis; L-arginine biosynthesis; N(2)-acetyl-L-ornithine from L-glutamate: step 1/4.</text>
</comment>
<feature type="chain" id="PRO_5023371800" description="Arginine biosynthesis bifunctional protein ArgJ alpha chain" evidence="10">
    <location>
        <begin position="1"/>
        <end position="257"/>
    </location>
</feature>
<dbReference type="STRING" id="2282107.A0A286UK14"/>
<dbReference type="SUPFAM" id="SSF56266">
    <property type="entry name" value="DmpA/ArgJ-like"/>
    <property type="match status" value="1"/>
</dbReference>
<feature type="active site" description="Nucleophile" evidence="10">
    <location>
        <position position="258"/>
    </location>
</feature>
<keyword evidence="3 10" id="KW-0055">Arginine biosynthesis</keyword>
<dbReference type="GO" id="GO:0006526">
    <property type="term" value="P:L-arginine biosynthetic process"/>
    <property type="evidence" value="ECO:0007669"/>
    <property type="project" value="UniProtKB-UniRule"/>
</dbReference>
<evidence type="ECO:0000256" key="7">
    <source>
        <dbReference type="ARBA" id="ARBA00023128"/>
    </source>
</evidence>
<organism evidence="11 12">
    <name type="scientific">Pyrrhoderma noxium</name>
    <dbReference type="NCBI Taxonomy" id="2282107"/>
    <lineage>
        <taxon>Eukaryota</taxon>
        <taxon>Fungi</taxon>
        <taxon>Dikarya</taxon>
        <taxon>Basidiomycota</taxon>
        <taxon>Agaricomycotina</taxon>
        <taxon>Agaricomycetes</taxon>
        <taxon>Hymenochaetales</taxon>
        <taxon>Hymenochaetaceae</taxon>
        <taxon>Pyrrhoderma</taxon>
    </lineage>
</organism>
<feature type="site" description="Involved in the stabilization of negative charge on the oxyanion by the formation of the oxyanion hole" evidence="10">
    <location>
        <position position="161"/>
    </location>
</feature>
<dbReference type="PANTHER" id="PTHR23100:SF0">
    <property type="entry name" value="ARGININE BIOSYNTHESIS BIFUNCTIONAL PROTEIN ARGJ, MITOCHONDRIAL"/>
    <property type="match status" value="1"/>
</dbReference>
<dbReference type="InterPro" id="IPR016117">
    <property type="entry name" value="ArgJ-like_dom_sf"/>
</dbReference>
<dbReference type="UniPathway" id="UPA00068">
    <property type="reaction ID" value="UER00106"/>
</dbReference>
<keyword evidence="7 10" id="KW-0496">Mitochondrion</keyword>
<comment type="subunit">
    <text evidence="10">Heterodimer of an alpha and a beta chain.</text>
</comment>
<evidence type="ECO:0000256" key="6">
    <source>
        <dbReference type="ARBA" id="ARBA00022813"/>
    </source>
</evidence>
<dbReference type="HAMAP" id="MF_01106">
    <property type="entry name" value="ArgJ"/>
    <property type="match status" value="1"/>
</dbReference>
<sequence>MRVPFLSRRAASSSAATAAGGKQFTMKPLPPKTHWHKPIPASDFPRGFLLGGTYTGVKKRADLPDLALALTAGARPAAAAGVFTRNAVAAAPVRVSLEVLEETEGLVRAVVVNSGCANAVTGTKGMDDAWAMVKASDSVSRTITGTTGTEDEKKESLVMSTGVIGQTLPIEKILKGIAGLAPTSKFSAEDESSPLGSTFAHWERAARAFMTTDTFPKLRASSFTVGGQTYRIGGMSKGAGMIHPNMGVLTTKKELHATLLSLILTDAPVTPRALRTALGYAADRSFNSISVDGDMSTNDTVLVLANGAAATSDSDVIDIKEDQEPSVAFVQFREALTSFAAELAKLVVRDGEGATKFVTVTVAGAATYNDAHAIASKISTSALVKTALYGEDANWGRILASAGSIPSSGLSTPLDPSLISVSFIPADGSSSLPLLVNGEPVGVDEVRAKEILSAEDLEVRVDLGLGSEVAKYWTCDFSYEYKTILLKCIFVN</sequence>
<comment type="catalytic activity">
    <reaction evidence="10">
        <text>L-glutamate + acetyl-CoA = N-acetyl-L-glutamate + CoA + H(+)</text>
        <dbReference type="Rhea" id="RHEA:24292"/>
        <dbReference type="ChEBI" id="CHEBI:15378"/>
        <dbReference type="ChEBI" id="CHEBI:29985"/>
        <dbReference type="ChEBI" id="CHEBI:44337"/>
        <dbReference type="ChEBI" id="CHEBI:57287"/>
        <dbReference type="ChEBI" id="CHEBI:57288"/>
        <dbReference type="EC" id="2.3.1.1"/>
    </reaction>
</comment>
<comment type="catalytic activity">
    <reaction evidence="10">
        <text>N(2)-acetyl-L-ornithine + L-glutamate = N-acetyl-L-glutamate + L-ornithine</text>
        <dbReference type="Rhea" id="RHEA:15349"/>
        <dbReference type="ChEBI" id="CHEBI:29985"/>
        <dbReference type="ChEBI" id="CHEBI:44337"/>
        <dbReference type="ChEBI" id="CHEBI:46911"/>
        <dbReference type="ChEBI" id="CHEBI:57805"/>
        <dbReference type="EC" id="2.3.1.35"/>
    </reaction>
</comment>
<comment type="subcellular location">
    <subcellularLocation>
        <location evidence="1 10">Mitochondrion matrix</location>
    </subcellularLocation>
</comment>
<dbReference type="FunCoup" id="A0A286UK14">
    <property type="interactions" value="157"/>
</dbReference>
<dbReference type="GO" id="GO:0006592">
    <property type="term" value="P:ornithine biosynthetic process"/>
    <property type="evidence" value="ECO:0007669"/>
    <property type="project" value="TreeGrafter"/>
</dbReference>
<dbReference type="CDD" id="cd02152">
    <property type="entry name" value="OAT"/>
    <property type="match status" value="1"/>
</dbReference>
<dbReference type="NCBIfam" id="NF003802">
    <property type="entry name" value="PRK05388.1"/>
    <property type="match status" value="1"/>
</dbReference>
<feature type="site" description="Involved in the stabilization of negative charge on the oxyanion by the formation of the oxyanion hole" evidence="10">
    <location>
        <position position="162"/>
    </location>
</feature>
<dbReference type="EC" id="2.3.1.1" evidence="10"/>
<dbReference type="Gene3D" id="3.10.20.340">
    <property type="entry name" value="ArgJ beta chain, C-terminal domain"/>
    <property type="match status" value="1"/>
</dbReference>
<feature type="site" description="Cleavage; by autolysis" evidence="10">
    <location>
        <begin position="257"/>
        <end position="258"/>
    </location>
</feature>
<evidence type="ECO:0000256" key="10">
    <source>
        <dbReference type="HAMAP-Rule" id="MF_03124"/>
    </source>
</evidence>
<dbReference type="NCBIfam" id="TIGR00120">
    <property type="entry name" value="ArgJ"/>
    <property type="match status" value="1"/>
</dbReference>
<dbReference type="Proteomes" id="UP000217199">
    <property type="component" value="Unassembled WGS sequence"/>
</dbReference>
<feature type="binding site" evidence="10">
    <location>
        <position position="258"/>
    </location>
    <ligand>
        <name>substrate</name>
    </ligand>
</feature>
<feature type="binding site" evidence="10">
    <location>
        <position position="237"/>
    </location>
    <ligand>
        <name>substrate</name>
    </ligand>
</feature>
<comment type="caution">
    <text evidence="10">Lacks conserved residue(s) required for the propagation of feature annotation.</text>
</comment>
<comment type="caution">
    <text evidence="11">The sequence shown here is derived from an EMBL/GenBank/DDBJ whole genome shotgun (WGS) entry which is preliminary data.</text>
</comment>
<evidence type="ECO:0000256" key="9">
    <source>
        <dbReference type="ARBA" id="ARBA00023315"/>
    </source>
</evidence>
<reference evidence="11 12" key="1">
    <citation type="journal article" date="2017" name="Mol. Ecol.">
        <title>Comparative and population genomic landscape of Phellinus noxius: A hypervariable fungus causing root rot in trees.</title>
        <authorList>
            <person name="Chung C.L."/>
            <person name="Lee T.J."/>
            <person name="Akiba M."/>
            <person name="Lee H.H."/>
            <person name="Kuo T.H."/>
            <person name="Liu D."/>
            <person name="Ke H.M."/>
            <person name="Yokoi T."/>
            <person name="Roa M.B."/>
            <person name="Lu M.J."/>
            <person name="Chang Y.Y."/>
            <person name="Ann P.J."/>
            <person name="Tsai J.N."/>
            <person name="Chen C.Y."/>
            <person name="Tzean S.S."/>
            <person name="Ota Y."/>
            <person name="Hattori T."/>
            <person name="Sahashi N."/>
            <person name="Liou R.F."/>
            <person name="Kikuchi T."/>
            <person name="Tsai I.J."/>
        </authorList>
    </citation>
    <scope>NUCLEOTIDE SEQUENCE [LARGE SCALE GENOMIC DNA]</scope>
    <source>
        <strain evidence="11 12">FFPRI411160</strain>
    </source>
</reference>
<keyword evidence="6 10" id="KW-0068">Autocatalytic cleavage</keyword>
<dbReference type="FunFam" id="3.10.20.340:FF:000002">
    <property type="entry name" value="Arginine biosynthesis bifunctional protein ArgJ, mitochondrial"/>
    <property type="match status" value="1"/>
</dbReference>
<dbReference type="AlphaFoldDB" id="A0A286UK14"/>
<keyword evidence="9 10" id="KW-0012">Acyltransferase</keyword>
<dbReference type="Pfam" id="PF01960">
    <property type="entry name" value="ArgJ"/>
    <property type="match status" value="1"/>
</dbReference>
<dbReference type="InParanoid" id="A0A286UK14"/>
<evidence type="ECO:0000256" key="2">
    <source>
        <dbReference type="ARBA" id="ARBA00006774"/>
    </source>
</evidence>
<comment type="similarity">
    <text evidence="2 10">Belongs to the ArgJ family.</text>
</comment>
<evidence type="ECO:0000256" key="5">
    <source>
        <dbReference type="ARBA" id="ARBA00022679"/>
    </source>
</evidence>
<dbReference type="InterPro" id="IPR002813">
    <property type="entry name" value="Arg_biosynth_ArgJ"/>
</dbReference>
<keyword evidence="4 10" id="KW-0028">Amino-acid biosynthesis</keyword>
<proteinExistence type="inferred from homology"/>
<evidence type="ECO:0000256" key="4">
    <source>
        <dbReference type="ARBA" id="ARBA00022605"/>
    </source>
</evidence>
<evidence type="ECO:0000256" key="3">
    <source>
        <dbReference type="ARBA" id="ARBA00022571"/>
    </source>
</evidence>
<dbReference type="EMBL" id="NBII01000004">
    <property type="protein sequence ID" value="PAV19961.1"/>
    <property type="molecule type" value="Genomic_DNA"/>
</dbReference>
<dbReference type="OrthoDB" id="2017946at2759"/>
<evidence type="ECO:0000256" key="8">
    <source>
        <dbReference type="ARBA" id="ARBA00023268"/>
    </source>
</evidence>
<feature type="binding site" evidence="10">
    <location>
        <position position="211"/>
    </location>
    <ligand>
        <name>substrate</name>
    </ligand>
</feature>
<evidence type="ECO:0000256" key="1">
    <source>
        <dbReference type="ARBA" id="ARBA00004305"/>
    </source>
</evidence>
<dbReference type="GO" id="GO:0004042">
    <property type="term" value="F:L-glutamate N-acetyltransferase activity"/>
    <property type="evidence" value="ECO:0007669"/>
    <property type="project" value="UniProtKB-UniRule"/>
</dbReference>
<evidence type="ECO:0000313" key="12">
    <source>
        <dbReference type="Proteomes" id="UP000217199"/>
    </source>
</evidence>
<evidence type="ECO:0000313" key="11">
    <source>
        <dbReference type="EMBL" id="PAV19961.1"/>
    </source>
</evidence>
<keyword evidence="8 10" id="KW-0511">Multifunctional enzyme</keyword>
<protein>
    <recommendedName>
        <fullName evidence="10">Arginine biosynthesis bifunctional protein ArgJ, mitochondrial</fullName>
    </recommendedName>
    <domain>
        <recommendedName>
            <fullName evidence="10">Glutamate N-acetyltransferase</fullName>
            <shortName evidence="10">GAT</shortName>
            <ecNumber evidence="10">2.3.1.35</ecNumber>
        </recommendedName>
        <alternativeName>
            <fullName evidence="10">Ornithine acetyltransferase</fullName>
            <shortName evidence="10">OATase</shortName>
        </alternativeName>
        <alternativeName>
            <fullName evidence="10">Ornithine transacetylase</fullName>
        </alternativeName>
    </domain>
    <domain>
        <recommendedName>
            <fullName evidence="10">Amino-acid acetyltransferase</fullName>
            <ecNumber evidence="10">2.3.1.1</ecNumber>
        </recommendedName>
        <alternativeName>
            <fullName evidence="10">N-acetylglutamate synthase</fullName>
            <shortName evidence="10">AGS</shortName>
        </alternativeName>
    </domain>
    <component>
        <recommendedName>
            <fullName evidence="10">Arginine biosynthesis bifunctional protein ArgJ alpha chain</fullName>
        </recommendedName>
    </component>
    <component>
        <recommendedName>
            <fullName evidence="10">Arginine biosynthesis bifunctional protein ArgJ beta chain</fullName>
        </recommendedName>
    </component>
</protein>
<comment type="function">
    <text evidence="10">Catalyzes two activities which are involved in the cyclic version of arginine biosynthesis: the synthesis of acetylglutamate from glutamate and acetyl-CoA, and of ornithine by transacetylation between acetylornithine and glutamate.</text>
</comment>
<gene>
    <name evidence="11" type="ORF">PNOK_0489500</name>
</gene>